<dbReference type="PANTHER" id="PTHR43855:SF1">
    <property type="entry name" value="THIOSULFATE SULFURTRANSFERASE"/>
    <property type="match status" value="1"/>
</dbReference>
<dbReference type="PROSITE" id="PS50206">
    <property type="entry name" value="RHODANESE_3"/>
    <property type="match status" value="4"/>
</dbReference>
<dbReference type="SUPFAM" id="SSF52821">
    <property type="entry name" value="Rhodanese/Cell cycle control phosphatase"/>
    <property type="match status" value="4"/>
</dbReference>
<evidence type="ECO:0000313" key="8">
    <source>
        <dbReference type="Proteomes" id="UP000255192"/>
    </source>
</evidence>
<organism evidence="5 8">
    <name type="scientific">Klebsiella pneumoniae</name>
    <dbReference type="NCBI Taxonomy" id="573"/>
    <lineage>
        <taxon>Bacteria</taxon>
        <taxon>Pseudomonadati</taxon>
        <taxon>Pseudomonadota</taxon>
        <taxon>Gammaproteobacteria</taxon>
        <taxon>Enterobacterales</taxon>
        <taxon>Enterobacteriaceae</taxon>
        <taxon>Klebsiella/Raoultella group</taxon>
        <taxon>Klebsiella</taxon>
        <taxon>Klebsiella pneumoniae complex</taxon>
    </lineage>
</organism>
<sequence length="540" mass="58581">MSTYAYRQAAGIRQALLDRRELALIDVREEADFATAHPLFAVNLPLSKLELEVRRRIPRFTTPLTVYDNGEGLAEIAVERLRSWGYQDVALLAEDLAGWRRSGGELFQDVNSASKAFGELVESVRHTPSLSAQEVQALIDSRQEVVIVDARRFDEYQTMSIPGSISVPGGELALRVESLTPSPQTPVIVNCAGRTRSIIGTQSLINAGVPNPVHALRNGTIGWTLAGQTLAHQQQRQYDPSARASGARAAEVAHLAERAGVAVIDEATLQRWLQQSDRTTFLFDVRSPEEYAAGHYPGSLSAPGGQLVQETDHFASVRGARIVLLDDDGIRAAITGSWLAQMGWETARLSALSTSQLSERGVPAAEVPPGPQAEEISPTLLAQQLEEPGTVVLDFTTSANFVARHIPGAWWLTRSQLRQALEAIPPAQRYVVTCGSSLLARYAVPEVAALPVNRCSCLPAGRWRGSPPVCRWRMATAASPSSAVTAIVVRTKEPIIPPRPCRPIWSGSMASWISWPATAPTVFGCSSASPPQASRMIHEY</sequence>
<dbReference type="GO" id="GO:0004792">
    <property type="term" value="F:thiosulfate-cyanide sulfurtransferase activity"/>
    <property type="evidence" value="ECO:0007669"/>
    <property type="project" value="InterPro"/>
</dbReference>
<accession>A0A378B005</accession>
<dbReference type="EMBL" id="UGLB01000003">
    <property type="protein sequence ID" value="STT48216.1"/>
    <property type="molecule type" value="Genomic_DNA"/>
</dbReference>
<name>A0A378B005_KLEPN</name>
<dbReference type="InterPro" id="IPR051126">
    <property type="entry name" value="Thiosulfate_sulfurtransferase"/>
</dbReference>
<dbReference type="CDD" id="cd01534">
    <property type="entry name" value="4RHOD_Repeat_3"/>
    <property type="match status" value="1"/>
</dbReference>
<protein>
    <submittedName>
        <fullName evidence="5">Rhodanese-related sulfurtransferase</fullName>
    </submittedName>
</protein>
<dbReference type="EMBL" id="UGLC01000002">
    <property type="protein sequence ID" value="STT54878.1"/>
    <property type="molecule type" value="Genomic_DNA"/>
</dbReference>
<keyword evidence="1" id="KW-0677">Repeat</keyword>
<dbReference type="PANTHER" id="PTHR43855">
    <property type="entry name" value="THIOSULFATE SULFURTRANSFERASE"/>
    <property type="match status" value="1"/>
</dbReference>
<evidence type="ECO:0000313" key="5">
    <source>
        <dbReference type="EMBL" id="STV26365.1"/>
    </source>
</evidence>
<feature type="domain" description="Rhodanese" evidence="2">
    <location>
        <begin position="18"/>
        <end position="108"/>
    </location>
</feature>
<feature type="domain" description="Rhodanese" evidence="2">
    <location>
        <begin position="386"/>
        <end position="444"/>
    </location>
</feature>
<dbReference type="SMART" id="SM00450">
    <property type="entry name" value="RHOD"/>
    <property type="match status" value="4"/>
</dbReference>
<dbReference type="EMBL" id="UGMD01000002">
    <property type="protein sequence ID" value="STV26365.1"/>
    <property type="molecule type" value="Genomic_DNA"/>
</dbReference>
<dbReference type="Proteomes" id="UP000255099">
    <property type="component" value="Unassembled WGS sequence"/>
</dbReference>
<dbReference type="InterPro" id="IPR001307">
    <property type="entry name" value="Thiosulphate_STrfase_CS"/>
</dbReference>
<proteinExistence type="predicted"/>
<reference evidence="6 7" key="1">
    <citation type="submission" date="2018-06" db="EMBL/GenBank/DDBJ databases">
        <authorList>
            <consortium name="Pathogen Informatics"/>
            <person name="Doyle S."/>
        </authorList>
    </citation>
    <scope>NUCLEOTIDE SEQUENCE [LARGE SCALE GENOMIC DNA]</scope>
    <source>
        <strain evidence="5 8">NCTC204</strain>
        <strain evidence="4 6">NCTC8849</strain>
        <strain evidence="3 7">NCTC9637</strain>
    </source>
</reference>
<dbReference type="Pfam" id="PF00581">
    <property type="entry name" value="Rhodanese"/>
    <property type="match status" value="4"/>
</dbReference>
<dbReference type="InterPro" id="IPR001763">
    <property type="entry name" value="Rhodanese-like_dom"/>
</dbReference>
<feature type="domain" description="Rhodanese" evidence="2">
    <location>
        <begin position="141"/>
        <end position="232"/>
    </location>
</feature>
<evidence type="ECO:0000313" key="7">
    <source>
        <dbReference type="Proteomes" id="UP000255099"/>
    </source>
</evidence>
<dbReference type="Gene3D" id="3.40.250.10">
    <property type="entry name" value="Rhodanese-like domain"/>
    <property type="match status" value="4"/>
</dbReference>
<evidence type="ECO:0000256" key="1">
    <source>
        <dbReference type="ARBA" id="ARBA00022737"/>
    </source>
</evidence>
<evidence type="ECO:0000313" key="3">
    <source>
        <dbReference type="EMBL" id="STT48216.1"/>
    </source>
</evidence>
<dbReference type="InterPro" id="IPR036873">
    <property type="entry name" value="Rhodanese-like_dom_sf"/>
</dbReference>
<keyword evidence="5" id="KW-0808">Transferase</keyword>
<dbReference type="PROSITE" id="PS00380">
    <property type="entry name" value="RHODANESE_1"/>
    <property type="match status" value="1"/>
</dbReference>
<feature type="domain" description="Rhodanese" evidence="2">
    <location>
        <begin position="276"/>
        <end position="366"/>
    </location>
</feature>
<evidence type="ECO:0000313" key="6">
    <source>
        <dbReference type="Proteomes" id="UP000254799"/>
    </source>
</evidence>
<dbReference type="Proteomes" id="UP000255192">
    <property type="component" value="Unassembled WGS sequence"/>
</dbReference>
<evidence type="ECO:0000259" key="2">
    <source>
        <dbReference type="PROSITE" id="PS50206"/>
    </source>
</evidence>
<dbReference type="Proteomes" id="UP000254799">
    <property type="component" value="Unassembled WGS sequence"/>
</dbReference>
<evidence type="ECO:0000313" key="4">
    <source>
        <dbReference type="EMBL" id="STT54878.1"/>
    </source>
</evidence>
<dbReference type="AlphaFoldDB" id="A0A378B005"/>
<gene>
    <name evidence="5" type="ORF">NCTC204_05029</name>
    <name evidence="4" type="ORF">NCTC8849_03473</name>
    <name evidence="3" type="ORF">NCTC9637_03155</name>
</gene>